<accession>A0A182LV43</accession>
<dbReference type="Pfam" id="PF06477">
    <property type="entry name" value="DUF1091"/>
    <property type="match status" value="3"/>
</dbReference>
<dbReference type="Proteomes" id="UP000075883">
    <property type="component" value="Unassembled WGS sequence"/>
</dbReference>
<evidence type="ECO:0000256" key="1">
    <source>
        <dbReference type="ARBA" id="ARBA00022729"/>
    </source>
</evidence>
<dbReference type="EMBL" id="AXCM01000172">
    <property type="status" value="NOT_ANNOTATED_CDS"/>
    <property type="molecule type" value="Genomic_DNA"/>
</dbReference>
<evidence type="ECO:0000313" key="3">
    <source>
        <dbReference type="Proteomes" id="UP000075883"/>
    </source>
</evidence>
<dbReference type="VEuPathDB" id="VectorBase:ACUA002706"/>
<evidence type="ECO:0000313" key="2">
    <source>
        <dbReference type="EnsemblMetazoa" id="ACUA002706-PA"/>
    </source>
</evidence>
<keyword evidence="3" id="KW-1185">Reference proteome</keyword>
<organism evidence="2 3">
    <name type="scientific">Anopheles culicifacies</name>
    <dbReference type="NCBI Taxonomy" id="139723"/>
    <lineage>
        <taxon>Eukaryota</taxon>
        <taxon>Metazoa</taxon>
        <taxon>Ecdysozoa</taxon>
        <taxon>Arthropoda</taxon>
        <taxon>Hexapoda</taxon>
        <taxon>Insecta</taxon>
        <taxon>Pterygota</taxon>
        <taxon>Neoptera</taxon>
        <taxon>Endopterygota</taxon>
        <taxon>Diptera</taxon>
        <taxon>Nematocera</taxon>
        <taxon>Culicoidea</taxon>
        <taxon>Culicidae</taxon>
        <taxon>Anophelinae</taxon>
        <taxon>Anopheles</taxon>
        <taxon>culicifacies species complex</taxon>
    </lineage>
</organism>
<protein>
    <submittedName>
        <fullName evidence="2">Uncharacterized protein</fullName>
    </submittedName>
</protein>
<dbReference type="SMART" id="SM00697">
    <property type="entry name" value="DM8"/>
    <property type="match status" value="3"/>
</dbReference>
<dbReference type="InterPro" id="IPR010512">
    <property type="entry name" value="DUF1091"/>
</dbReference>
<reference evidence="3" key="1">
    <citation type="submission" date="2013-09" db="EMBL/GenBank/DDBJ databases">
        <title>The Genome Sequence of Anopheles culicifacies species A.</title>
        <authorList>
            <consortium name="The Broad Institute Genomics Platform"/>
            <person name="Neafsey D.E."/>
            <person name="Besansky N."/>
            <person name="Howell P."/>
            <person name="Walton C."/>
            <person name="Young S.K."/>
            <person name="Zeng Q."/>
            <person name="Gargeya S."/>
            <person name="Fitzgerald M."/>
            <person name="Haas B."/>
            <person name="Abouelleil A."/>
            <person name="Allen A.W."/>
            <person name="Alvarado L."/>
            <person name="Arachchi H.M."/>
            <person name="Berlin A.M."/>
            <person name="Chapman S.B."/>
            <person name="Gainer-Dewar J."/>
            <person name="Goldberg J."/>
            <person name="Griggs A."/>
            <person name="Gujja S."/>
            <person name="Hansen M."/>
            <person name="Howarth C."/>
            <person name="Imamovic A."/>
            <person name="Ireland A."/>
            <person name="Larimer J."/>
            <person name="McCowan C."/>
            <person name="Murphy C."/>
            <person name="Pearson M."/>
            <person name="Poon T.W."/>
            <person name="Priest M."/>
            <person name="Roberts A."/>
            <person name="Saif S."/>
            <person name="Shea T."/>
            <person name="Sisk P."/>
            <person name="Sykes S."/>
            <person name="Wortman J."/>
            <person name="Nusbaum C."/>
            <person name="Birren B."/>
        </authorList>
    </citation>
    <scope>NUCLEOTIDE SEQUENCE [LARGE SCALE GENOMIC DNA]</scope>
    <source>
        <strain evidence="3">A-37</strain>
    </source>
</reference>
<dbReference type="Gene3D" id="2.70.220.10">
    <property type="entry name" value="Ganglioside GM2 activator"/>
    <property type="match status" value="1"/>
</dbReference>
<dbReference type="AlphaFoldDB" id="A0A182LV43"/>
<dbReference type="InterPro" id="IPR036846">
    <property type="entry name" value="GM2-AP_sf"/>
</dbReference>
<sequence>MYCNLEIRLMPMLTKATVEGSKYVNTSVALYRHGSLQNFTMELVVHVLLPLDELKMNVGYFVRLRNSDNWIYNKTYDFCAFLERSSLDRFSSIVFEDLKHRGNVPARCPVMPDRIIFKNVTLSRIKLPSFLPETSFGFTMNCFKGPRYEQVFRSNWGASLVKEALLVRGASLVKEASLVKGASLVKEASLVKGASLVKEASLVKGASPVTPTETKINVAFTVNQPLADLWMNMVLWVDVAAGAIKAPLQNHTLDFCKFLKTPSVHRLLSIIHREVKRSGNMPAGCPILPNIYQFRGLSTNTIRLPLFFPQTNFVMHVSVGFKNVLMPILTKATVEGSKYINTSVAIHRHGSLQNFTMELVVHVLLPLDDLRMNMGYFVRMRNSDNWIYNKTYDFCAFLERPSIDRAGSIVVEDLKHRGKVPARCPIMPERLVYSNVTLNRIKLPSFLPETSFGFIVNCFRGPKSEHLIPILSKMELTSSKYCNATGEIRLTHNSFFVDLNLDILERVTDAKFLLRPTLDRLMNLIREDLRHHGPMPTHCPIEKGLRNAVLLDIGSASGQQFLQPVDRCPIAGAGKDSVYRSNHGYLCIDPNCPRKAEGTSVIGDRQWLRFRFIQLHTSLQPGS</sequence>
<dbReference type="PANTHER" id="PTHR20898:SF1">
    <property type="entry name" value="MD-2-RELATED LIPID-RECOGNITION DOMAIN-CONTAINING PROTEIN"/>
    <property type="match status" value="1"/>
</dbReference>
<keyword evidence="1" id="KW-0732">Signal</keyword>
<dbReference type="EnsemblMetazoa" id="ACUA002706-RA">
    <property type="protein sequence ID" value="ACUA002706-PA"/>
    <property type="gene ID" value="ACUA002706"/>
</dbReference>
<reference evidence="2" key="2">
    <citation type="submission" date="2020-05" db="UniProtKB">
        <authorList>
            <consortium name="EnsemblMetazoa"/>
        </authorList>
    </citation>
    <scope>IDENTIFICATION</scope>
    <source>
        <strain evidence="2">A-37</strain>
    </source>
</reference>
<dbReference type="EMBL" id="AXCM01000173">
    <property type="status" value="NOT_ANNOTATED_CDS"/>
    <property type="molecule type" value="Genomic_DNA"/>
</dbReference>
<dbReference type="PANTHER" id="PTHR20898">
    <property type="entry name" value="DAEDALUS ON 3-RELATED-RELATED"/>
    <property type="match status" value="1"/>
</dbReference>
<name>A0A182LV43_9DIPT</name>
<proteinExistence type="predicted"/>